<comment type="caution">
    <text evidence="1">The sequence shown here is derived from an EMBL/GenBank/DDBJ whole genome shotgun (WGS) entry which is preliminary data.</text>
</comment>
<evidence type="ECO:0008006" key="3">
    <source>
        <dbReference type="Google" id="ProtNLM"/>
    </source>
</evidence>
<sequence length="119" mass="12576">MSSGSWDDLKETAINNAINTLELYAPNIAKSILYVDALSPLDLERVFSLTEGNVTHIDQTLNQMLSFRPTSECSRYATPIAGLYLCGAGTHPGGGVTGAPGHNAAQVILGDLKSLGNEN</sequence>
<gene>
    <name evidence="1" type="ORF">B9Q02_06495</name>
</gene>
<name>A0A2R6AG62_9ARCH</name>
<dbReference type="AlphaFoldDB" id="A0A2R6AG62"/>
<evidence type="ECO:0000313" key="1">
    <source>
        <dbReference type="EMBL" id="PSN85384.1"/>
    </source>
</evidence>
<proteinExistence type="predicted"/>
<evidence type="ECO:0000313" key="2">
    <source>
        <dbReference type="Proteomes" id="UP000240569"/>
    </source>
</evidence>
<dbReference type="Proteomes" id="UP000240569">
    <property type="component" value="Unassembled WGS sequence"/>
</dbReference>
<dbReference type="PANTHER" id="PTHR10668">
    <property type="entry name" value="PHYTOENE DEHYDROGENASE"/>
    <property type="match status" value="1"/>
</dbReference>
<protein>
    <recommendedName>
        <fullName evidence="3">Amine oxidase domain-containing protein</fullName>
    </recommendedName>
</protein>
<reference evidence="1 2" key="1">
    <citation type="submission" date="2017-04" db="EMBL/GenBank/DDBJ databases">
        <title>Novel microbial lineages endemic to geothermal iron-oxide mats fill important gaps in the evolutionary history of Archaea.</title>
        <authorList>
            <person name="Jay Z.J."/>
            <person name="Beam J.P."/>
            <person name="Dlakic M."/>
            <person name="Rusch D.B."/>
            <person name="Kozubal M.A."/>
            <person name="Inskeep W.P."/>
        </authorList>
    </citation>
    <scope>NUCLEOTIDE SEQUENCE [LARGE SCALE GENOMIC DNA]</scope>
    <source>
        <strain evidence="1">BE_D</strain>
    </source>
</reference>
<accession>A0A2R6AG62</accession>
<dbReference type="PANTHER" id="PTHR10668:SF103">
    <property type="entry name" value="PYRIDINE NUCLEOTIDE-DISULFIDE OXIDOREDUCTASE DOMAIN-CONTAINING PROTEIN 2"/>
    <property type="match status" value="1"/>
</dbReference>
<organism evidence="1 2">
    <name type="scientific">Candidatus Marsarchaeota G1 archaeon BE_D</name>
    <dbReference type="NCBI Taxonomy" id="1978156"/>
    <lineage>
        <taxon>Archaea</taxon>
        <taxon>Candidatus Marsarchaeota</taxon>
        <taxon>Candidatus Marsarchaeota group 1</taxon>
    </lineage>
</organism>
<dbReference type="EMBL" id="NEXD01000033">
    <property type="protein sequence ID" value="PSN85384.1"/>
    <property type="molecule type" value="Genomic_DNA"/>
</dbReference>